<evidence type="ECO:0000313" key="4">
    <source>
        <dbReference type="EMBL" id="MBD2861201.1"/>
    </source>
</evidence>
<dbReference type="PROSITE" id="PS51272">
    <property type="entry name" value="SLH"/>
    <property type="match status" value="2"/>
</dbReference>
<dbReference type="InterPro" id="IPR001119">
    <property type="entry name" value="SLH_dom"/>
</dbReference>
<dbReference type="Pfam" id="PF00395">
    <property type="entry name" value="SLH"/>
    <property type="match status" value="2"/>
</dbReference>
<accession>A0A927C7K1</accession>
<dbReference type="AlphaFoldDB" id="A0A927C7K1"/>
<feature type="region of interest" description="Disordered" evidence="1">
    <location>
        <begin position="35"/>
        <end position="63"/>
    </location>
</feature>
<dbReference type="EMBL" id="JACXJA010000005">
    <property type="protein sequence ID" value="MBD2861201.1"/>
    <property type="molecule type" value="Genomic_DNA"/>
</dbReference>
<feature type="chain" id="PRO_5037310795" evidence="2">
    <location>
        <begin position="30"/>
        <end position="920"/>
    </location>
</feature>
<feature type="domain" description="SLH" evidence="3">
    <location>
        <begin position="194"/>
        <end position="257"/>
    </location>
</feature>
<feature type="compositionally biased region" description="Low complexity" evidence="1">
    <location>
        <begin position="36"/>
        <end position="60"/>
    </location>
</feature>
<dbReference type="RefSeq" id="WP_190925009.1">
    <property type="nucleotide sequence ID" value="NZ_JACXJA010000005.1"/>
</dbReference>
<protein>
    <submittedName>
        <fullName evidence="4">S-layer homology domain-containing protein</fullName>
    </submittedName>
</protein>
<organism evidence="4 5">
    <name type="scientific">Paenibacillus oceani</name>
    <dbReference type="NCBI Taxonomy" id="2772510"/>
    <lineage>
        <taxon>Bacteria</taxon>
        <taxon>Bacillati</taxon>
        <taxon>Bacillota</taxon>
        <taxon>Bacilli</taxon>
        <taxon>Bacillales</taxon>
        <taxon>Paenibacillaceae</taxon>
        <taxon>Paenibacillus</taxon>
    </lineage>
</organism>
<evidence type="ECO:0000313" key="5">
    <source>
        <dbReference type="Proteomes" id="UP000639396"/>
    </source>
</evidence>
<reference evidence="4" key="1">
    <citation type="submission" date="2020-09" db="EMBL/GenBank/DDBJ databases">
        <title>A novel bacterium of genus Paenibacillus, isolated from South China Sea.</title>
        <authorList>
            <person name="Huang H."/>
            <person name="Mo K."/>
            <person name="Hu Y."/>
        </authorList>
    </citation>
    <scope>NUCLEOTIDE SEQUENCE</scope>
    <source>
        <strain evidence="4">IB182363</strain>
    </source>
</reference>
<dbReference type="Proteomes" id="UP000639396">
    <property type="component" value="Unassembled WGS sequence"/>
</dbReference>
<proteinExistence type="predicted"/>
<gene>
    <name evidence="4" type="ORF">IDH45_04265</name>
</gene>
<evidence type="ECO:0000256" key="1">
    <source>
        <dbReference type="SAM" id="MobiDB-lite"/>
    </source>
</evidence>
<comment type="caution">
    <text evidence="4">The sequence shown here is derived from an EMBL/GenBank/DDBJ whole genome shotgun (WGS) entry which is preliminary data.</text>
</comment>
<name>A0A927C7K1_9BACL</name>
<sequence>MKRKMKKTLKQAVVYSIVSTMVLAAPAYAEINDNKTNTGTSQSSSNSNTNSNTNSNSNSNIRLGFPDVPSSHWAIKHVSKLALIGIVQGDDQGKFNPENSVNQQDAIIMAIRMMGFEKEALDNKTTIALPFEDVRTDARPYVAYAINKGLIDLQEEVAGGMKWGNQDASREWVAKIVIRAVGKKQEALNKSNLPTGFADNTSISSSTLGYINEAISLGIVNGFEDNTFRPEGSVTRAQMATFLSRAEKYLVNPSDKVMVGTITSISGNRLTILEKNGQKRDVQLHSNASFYTFKDDTAKLTSSDVKLYNEVYILQNQGTAYFIEVTNDEIPMSSITGKLVSVNINDLTASLEVDGKYYTYDLASNVTIRDLNGAGISLGSLLDNSVLELKKHALIEDAKISQIIVKQVPLNKTFNGSFQSFDPAALTVTVTDKDTGLIETYEISDRSAFVQGDKYFDPANLFEGDIVRVQIKNSVVISVEVVQQLVEKRDQGRLVTVSDDKTIVTIQKTGDELASYKVSDRVIVLMEGSQFGSVRDLMPGDDLKLEINQNKIDKIAVQSRSIQNFTLATVHGYDADTKFLTVIDELGKPMIYKLTDKTRLLFDNNEIPLASFQSNFVKGKRVNIVASEGTLLSVQVATRMEGTITSVSSTSGDITVKTASGAIQTYKTMSYAGVDKYSLPNAKLSDLRQGDFVRGFFDATQETVVGLSVRESLIVHTVSKEADGSRITIRDSAGNTSSYSMFGIPVHRNGLAVGVAGIAVDEPLQVTFIGRTLENVQVLDTVRGKVTAVDAASGKVTVTDYTGISRVVEAGTSAVVKNGANTYTLAALKADDRVEIVKDTAGATTIRIITGEQRGIYSYDASTREMTFERRNLNDKVKYLLHEKAYISQGTQIIQPTALNPGDRVTVYFVNDKVVEIAKP</sequence>
<evidence type="ECO:0000259" key="3">
    <source>
        <dbReference type="PROSITE" id="PS51272"/>
    </source>
</evidence>
<keyword evidence="5" id="KW-1185">Reference proteome</keyword>
<feature type="signal peptide" evidence="2">
    <location>
        <begin position="1"/>
        <end position="29"/>
    </location>
</feature>
<keyword evidence="2" id="KW-0732">Signal</keyword>
<feature type="domain" description="SLH" evidence="3">
    <location>
        <begin position="61"/>
        <end position="124"/>
    </location>
</feature>
<evidence type="ECO:0000256" key="2">
    <source>
        <dbReference type="SAM" id="SignalP"/>
    </source>
</evidence>